<dbReference type="Pfam" id="PF00067">
    <property type="entry name" value="p450"/>
    <property type="match status" value="1"/>
</dbReference>
<evidence type="ECO:0000256" key="1">
    <source>
        <dbReference type="ARBA" id="ARBA00001971"/>
    </source>
</evidence>
<gene>
    <name evidence="15" type="ORF">PLICRDRAFT_494881</name>
</gene>
<keyword evidence="7 13" id="KW-0479">Metal-binding</keyword>
<evidence type="ECO:0000256" key="6">
    <source>
        <dbReference type="ARBA" id="ARBA00022692"/>
    </source>
</evidence>
<name>A0A0C9SVG5_PLICR</name>
<evidence type="ECO:0000256" key="3">
    <source>
        <dbReference type="ARBA" id="ARBA00004721"/>
    </source>
</evidence>
<dbReference type="GO" id="GO:0020037">
    <property type="term" value="F:heme binding"/>
    <property type="evidence" value="ECO:0007669"/>
    <property type="project" value="InterPro"/>
</dbReference>
<accession>A0A0C9SVG5</accession>
<keyword evidence="12 14" id="KW-0472">Membrane</keyword>
<dbReference type="PRINTS" id="PR00465">
    <property type="entry name" value="EP450IV"/>
</dbReference>
<evidence type="ECO:0000256" key="12">
    <source>
        <dbReference type="ARBA" id="ARBA00023136"/>
    </source>
</evidence>
<comment type="cofactor">
    <cofactor evidence="1 13">
        <name>heme</name>
        <dbReference type="ChEBI" id="CHEBI:30413"/>
    </cofactor>
</comment>
<dbReference type="SUPFAM" id="SSF48264">
    <property type="entry name" value="Cytochrome P450"/>
    <property type="match status" value="1"/>
</dbReference>
<evidence type="ECO:0000313" key="15">
    <source>
        <dbReference type="EMBL" id="KII83030.1"/>
    </source>
</evidence>
<dbReference type="GO" id="GO:0016020">
    <property type="term" value="C:membrane"/>
    <property type="evidence" value="ECO:0007669"/>
    <property type="project" value="UniProtKB-SubCell"/>
</dbReference>
<dbReference type="PANTHER" id="PTHR24305">
    <property type="entry name" value="CYTOCHROME P450"/>
    <property type="match status" value="1"/>
</dbReference>
<dbReference type="OrthoDB" id="1470350at2759"/>
<feature type="transmembrane region" description="Helical" evidence="14">
    <location>
        <begin position="12"/>
        <end position="29"/>
    </location>
</feature>
<dbReference type="InterPro" id="IPR050121">
    <property type="entry name" value="Cytochrome_P450_monoxygenase"/>
</dbReference>
<evidence type="ECO:0000256" key="4">
    <source>
        <dbReference type="ARBA" id="ARBA00010617"/>
    </source>
</evidence>
<dbReference type="PRINTS" id="PR00385">
    <property type="entry name" value="P450"/>
</dbReference>
<proteinExistence type="inferred from homology"/>
<dbReference type="InterPro" id="IPR001128">
    <property type="entry name" value="Cyt_P450"/>
</dbReference>
<dbReference type="AlphaFoldDB" id="A0A0C9SVG5"/>
<evidence type="ECO:0000313" key="16">
    <source>
        <dbReference type="Proteomes" id="UP000053263"/>
    </source>
</evidence>
<comment type="similarity">
    <text evidence="4">Belongs to the cytochrome P450 family.</text>
</comment>
<evidence type="ECO:0000256" key="2">
    <source>
        <dbReference type="ARBA" id="ARBA00004370"/>
    </source>
</evidence>
<keyword evidence="11" id="KW-0503">Monooxygenase</keyword>
<organism evidence="15 16">
    <name type="scientific">Plicaturopsis crispa FD-325 SS-3</name>
    <dbReference type="NCBI Taxonomy" id="944288"/>
    <lineage>
        <taxon>Eukaryota</taxon>
        <taxon>Fungi</taxon>
        <taxon>Dikarya</taxon>
        <taxon>Basidiomycota</taxon>
        <taxon>Agaricomycotina</taxon>
        <taxon>Agaricomycetes</taxon>
        <taxon>Agaricomycetidae</taxon>
        <taxon>Amylocorticiales</taxon>
        <taxon>Amylocorticiaceae</taxon>
        <taxon>Plicatura</taxon>
        <taxon>Plicaturopsis crispa</taxon>
    </lineage>
</organism>
<dbReference type="Proteomes" id="UP000053263">
    <property type="component" value="Unassembled WGS sequence"/>
</dbReference>
<dbReference type="PANTHER" id="PTHR24305:SF166">
    <property type="entry name" value="CYTOCHROME P450 12A4, MITOCHONDRIAL-RELATED"/>
    <property type="match status" value="1"/>
</dbReference>
<comment type="subcellular location">
    <subcellularLocation>
        <location evidence="2">Membrane</location>
    </subcellularLocation>
</comment>
<dbReference type="GO" id="GO:0005506">
    <property type="term" value="F:iron ion binding"/>
    <property type="evidence" value="ECO:0007669"/>
    <property type="project" value="InterPro"/>
</dbReference>
<keyword evidence="10 13" id="KW-0408">Iron</keyword>
<evidence type="ECO:0000256" key="11">
    <source>
        <dbReference type="ARBA" id="ARBA00023033"/>
    </source>
</evidence>
<feature type="non-terminal residue" evidence="15">
    <location>
        <position position="531"/>
    </location>
</feature>
<dbReference type="HOGENOM" id="CLU_001570_5_11_1"/>
<dbReference type="InterPro" id="IPR002403">
    <property type="entry name" value="Cyt_P450_E_grp-IV"/>
</dbReference>
<comment type="pathway">
    <text evidence="3">Secondary metabolite biosynthesis; terpenoid biosynthesis.</text>
</comment>
<protein>
    <recommendedName>
        <fullName evidence="17">Cytochrome P450</fullName>
    </recommendedName>
</protein>
<feature type="binding site" description="axial binding residue" evidence="13">
    <location>
        <position position="467"/>
    </location>
    <ligand>
        <name>heme</name>
        <dbReference type="ChEBI" id="CHEBI:30413"/>
    </ligand>
    <ligandPart>
        <name>Fe</name>
        <dbReference type="ChEBI" id="CHEBI:18248"/>
    </ligandPart>
</feature>
<evidence type="ECO:0000256" key="5">
    <source>
        <dbReference type="ARBA" id="ARBA00022617"/>
    </source>
</evidence>
<keyword evidence="5 13" id="KW-0349">Heme</keyword>
<evidence type="ECO:0000256" key="7">
    <source>
        <dbReference type="ARBA" id="ARBA00022723"/>
    </source>
</evidence>
<dbReference type="InterPro" id="IPR036396">
    <property type="entry name" value="Cyt_P450_sf"/>
</dbReference>
<sequence length="531" mass="58468">MFDQFDIPQRDLLLLGVVFLAAATIWRIYQRNNVLSAVPGPRSASWLFGNEWQIYNAPAGELWNRWIAQYGPIVKYRNAFFNGNTLLVADPVAIKAILTDGPDAYAFHKPPFNRQTNQRMLGKGVIWAEGDDHKKQRRLLSPAFTNPATNQMSPAFYQAASDLKSAWHDLAASSSSKEIVLNVGDWMSRAALDVIGVAGFQHRFQAVISATKESSSITHGLSKAFGAPPSFNMFLSLNLAKSFPFFFNYAPLKAIRSQRASKASIDAVAAKILANAEQSEAKDDKSVLSIILKERKKGNGLTDAEIIDNFATMITAGHETTGITLSLVLYELSRNSSLQQRVRDEINGDGTHPSFEELQSGDRVPLLDAVVKEVLRLYPANIRIIRTAEKEMVIPVSTSLGTVTIPAGTDIVFPIAAINTLQSAWGRDAAMFRPERWLEPGGIPDTVKSLPAGYHHIFTFISGPRACLGMRFAIAEMRVILSEIVSSFRFEPIDDSGLPLDIVSPAQIMIRAQDSSRGIYGVPLRVKPVHS</sequence>
<keyword evidence="16" id="KW-1185">Reference proteome</keyword>
<evidence type="ECO:0000256" key="8">
    <source>
        <dbReference type="ARBA" id="ARBA00022989"/>
    </source>
</evidence>
<reference evidence="15 16" key="1">
    <citation type="submission" date="2014-06" db="EMBL/GenBank/DDBJ databases">
        <title>Evolutionary Origins and Diversification of the Mycorrhizal Mutualists.</title>
        <authorList>
            <consortium name="DOE Joint Genome Institute"/>
            <consortium name="Mycorrhizal Genomics Consortium"/>
            <person name="Kohler A."/>
            <person name="Kuo A."/>
            <person name="Nagy L.G."/>
            <person name="Floudas D."/>
            <person name="Copeland A."/>
            <person name="Barry K.W."/>
            <person name="Cichocki N."/>
            <person name="Veneault-Fourrey C."/>
            <person name="LaButti K."/>
            <person name="Lindquist E.A."/>
            <person name="Lipzen A."/>
            <person name="Lundell T."/>
            <person name="Morin E."/>
            <person name="Murat C."/>
            <person name="Riley R."/>
            <person name="Ohm R."/>
            <person name="Sun H."/>
            <person name="Tunlid A."/>
            <person name="Henrissat B."/>
            <person name="Grigoriev I.V."/>
            <person name="Hibbett D.S."/>
            <person name="Martin F."/>
        </authorList>
    </citation>
    <scope>NUCLEOTIDE SEQUENCE [LARGE SCALE GENOMIC DNA]</scope>
    <source>
        <strain evidence="15 16">FD-325 SS-3</strain>
    </source>
</reference>
<evidence type="ECO:0000256" key="9">
    <source>
        <dbReference type="ARBA" id="ARBA00023002"/>
    </source>
</evidence>
<evidence type="ECO:0000256" key="10">
    <source>
        <dbReference type="ARBA" id="ARBA00023004"/>
    </source>
</evidence>
<keyword evidence="6 14" id="KW-0812">Transmembrane</keyword>
<keyword evidence="9" id="KW-0560">Oxidoreductase</keyword>
<evidence type="ECO:0008006" key="17">
    <source>
        <dbReference type="Google" id="ProtNLM"/>
    </source>
</evidence>
<dbReference type="GO" id="GO:0004497">
    <property type="term" value="F:monooxygenase activity"/>
    <property type="evidence" value="ECO:0007669"/>
    <property type="project" value="UniProtKB-KW"/>
</dbReference>
<dbReference type="EMBL" id="KN832587">
    <property type="protein sequence ID" value="KII83030.1"/>
    <property type="molecule type" value="Genomic_DNA"/>
</dbReference>
<keyword evidence="8 14" id="KW-1133">Transmembrane helix</keyword>
<evidence type="ECO:0000256" key="14">
    <source>
        <dbReference type="SAM" id="Phobius"/>
    </source>
</evidence>
<dbReference type="GO" id="GO:0016705">
    <property type="term" value="F:oxidoreductase activity, acting on paired donors, with incorporation or reduction of molecular oxygen"/>
    <property type="evidence" value="ECO:0007669"/>
    <property type="project" value="InterPro"/>
</dbReference>
<evidence type="ECO:0000256" key="13">
    <source>
        <dbReference type="PIRSR" id="PIRSR602403-1"/>
    </source>
</evidence>
<dbReference type="Gene3D" id="1.10.630.10">
    <property type="entry name" value="Cytochrome P450"/>
    <property type="match status" value="1"/>
</dbReference>